<dbReference type="AlphaFoldDB" id="A0A9P0MD53"/>
<name>A0A9P0MD53_NEZVI</name>
<gene>
    <name evidence="1" type="ORF">NEZAVI_LOCUS5978</name>
</gene>
<organism evidence="1 2">
    <name type="scientific">Nezara viridula</name>
    <name type="common">Southern green stink bug</name>
    <name type="synonym">Cimex viridulus</name>
    <dbReference type="NCBI Taxonomy" id="85310"/>
    <lineage>
        <taxon>Eukaryota</taxon>
        <taxon>Metazoa</taxon>
        <taxon>Ecdysozoa</taxon>
        <taxon>Arthropoda</taxon>
        <taxon>Hexapoda</taxon>
        <taxon>Insecta</taxon>
        <taxon>Pterygota</taxon>
        <taxon>Neoptera</taxon>
        <taxon>Paraneoptera</taxon>
        <taxon>Hemiptera</taxon>
        <taxon>Heteroptera</taxon>
        <taxon>Panheteroptera</taxon>
        <taxon>Pentatomomorpha</taxon>
        <taxon>Pentatomoidea</taxon>
        <taxon>Pentatomidae</taxon>
        <taxon>Pentatominae</taxon>
        <taxon>Nezara</taxon>
    </lineage>
</organism>
<accession>A0A9P0MD53</accession>
<reference evidence="1" key="1">
    <citation type="submission" date="2022-01" db="EMBL/GenBank/DDBJ databases">
        <authorList>
            <person name="King R."/>
        </authorList>
    </citation>
    <scope>NUCLEOTIDE SEQUENCE</scope>
</reference>
<evidence type="ECO:0000313" key="2">
    <source>
        <dbReference type="Proteomes" id="UP001152798"/>
    </source>
</evidence>
<proteinExistence type="predicted"/>
<protein>
    <submittedName>
        <fullName evidence="1">Uncharacterized protein</fullName>
    </submittedName>
</protein>
<dbReference type="Proteomes" id="UP001152798">
    <property type="component" value="Chromosome 3"/>
</dbReference>
<evidence type="ECO:0000313" key="1">
    <source>
        <dbReference type="EMBL" id="CAH1395768.1"/>
    </source>
</evidence>
<sequence length="57" mass="6638">MNYVNDASRIFRNINRIKFVIPEYRVDMKNKKITTYANSTTLPVKPLCFQAKIPATC</sequence>
<keyword evidence="2" id="KW-1185">Reference proteome</keyword>
<dbReference type="EMBL" id="OV725079">
    <property type="protein sequence ID" value="CAH1395768.1"/>
    <property type="molecule type" value="Genomic_DNA"/>
</dbReference>